<dbReference type="Pfam" id="PF10208">
    <property type="entry name" value="ARMET_C"/>
    <property type="match status" value="1"/>
</dbReference>
<evidence type="ECO:0000256" key="13">
    <source>
        <dbReference type="ARBA" id="ARBA00047337"/>
    </source>
</evidence>
<proteinExistence type="inferred from homology"/>
<dbReference type="SUPFAM" id="SSF68906">
    <property type="entry name" value="SAP domain"/>
    <property type="match status" value="1"/>
</dbReference>
<dbReference type="GO" id="GO:0052689">
    <property type="term" value="F:carboxylic ester hydrolase activity"/>
    <property type="evidence" value="ECO:0007669"/>
    <property type="project" value="UniProtKB-KW"/>
</dbReference>
<evidence type="ECO:0000256" key="4">
    <source>
        <dbReference type="ARBA" id="ARBA00012423"/>
    </source>
</evidence>
<dbReference type="InterPro" id="IPR050565">
    <property type="entry name" value="LYPA1-2/EST-like"/>
</dbReference>
<dbReference type="InterPro" id="IPR029058">
    <property type="entry name" value="AB_hydrolase_fold"/>
</dbReference>
<dbReference type="InterPro" id="IPR036361">
    <property type="entry name" value="SAP_dom_sf"/>
</dbReference>
<sequence length="263" mass="28773">MSAPVVVSPSAKHTATVIWLHGLGDNGSGWSDVAHQLNLPWVKFLLPNAPSRPVTINMGASMPAWADIKGLSPDAPEDEEGTMKTRKYIHDLIAEEGKNGIPADRIMVGGFSQGAAMACFAVLTHEARLAGCFVLSGYLAMRTKIAKLVTEQGRATPFFQAHGVQDPVVPFMFGQLSSNVIQSLGVNMNFKQYNMDHSSCMEELRDLKDFISSHLPDTPPPIPDDLDSLSAKELKQILKAHNIDSSDCFEKEDLIRKVQSCRK</sequence>
<dbReference type="EMBL" id="HBEO01007148">
    <property type="protein sequence ID" value="CAD8473999.1"/>
    <property type="molecule type" value="Transcribed_RNA"/>
</dbReference>
<dbReference type="GO" id="GO:0006631">
    <property type="term" value="P:fatty acid metabolic process"/>
    <property type="evidence" value="ECO:0007669"/>
    <property type="project" value="UniProtKB-KW"/>
</dbReference>
<comment type="similarity">
    <text evidence="3">Belongs to the AB hydrolase superfamily. AB hydrolase 2 family.</text>
</comment>
<dbReference type="InterPro" id="IPR003140">
    <property type="entry name" value="PLipase/COase/thioEstase"/>
</dbReference>
<evidence type="ECO:0000256" key="7">
    <source>
        <dbReference type="ARBA" id="ARBA00022801"/>
    </source>
</evidence>
<keyword evidence="8" id="KW-0276">Fatty acid metabolism</keyword>
<organism evidence="16">
    <name type="scientific">Hanusia phi</name>
    <dbReference type="NCBI Taxonomy" id="3032"/>
    <lineage>
        <taxon>Eukaryota</taxon>
        <taxon>Cryptophyceae</taxon>
        <taxon>Pyrenomonadales</taxon>
        <taxon>Geminigeraceae</taxon>
        <taxon>Hanusia</taxon>
    </lineage>
</organism>
<evidence type="ECO:0000256" key="2">
    <source>
        <dbReference type="ARBA" id="ARBA00004496"/>
    </source>
</evidence>
<dbReference type="FunFam" id="3.40.50.1820:FF:000276">
    <property type="entry name" value="Acyl-protein thioesterase 1"/>
    <property type="match status" value="1"/>
</dbReference>
<keyword evidence="6" id="KW-0963">Cytoplasm</keyword>
<dbReference type="AlphaFoldDB" id="A0A7S0E452"/>
<dbReference type="Pfam" id="PF02230">
    <property type="entry name" value="Abhydrolase_2"/>
    <property type="match status" value="1"/>
</dbReference>
<evidence type="ECO:0000256" key="5">
    <source>
        <dbReference type="ARBA" id="ARBA00022487"/>
    </source>
</evidence>
<comment type="subcellular location">
    <subcellularLocation>
        <location evidence="2">Cytoplasm</location>
    </subcellularLocation>
    <subcellularLocation>
        <location evidence="1">Nucleus</location>
    </subcellularLocation>
</comment>
<evidence type="ECO:0000313" key="16">
    <source>
        <dbReference type="EMBL" id="CAD8473999.1"/>
    </source>
</evidence>
<evidence type="ECO:0000256" key="6">
    <source>
        <dbReference type="ARBA" id="ARBA00022490"/>
    </source>
</evidence>
<comment type="catalytic activity">
    <reaction evidence="13">
        <text>S-hexadecanoyl-L-cysteinyl-[protein] + H2O = L-cysteinyl-[protein] + hexadecanoate + H(+)</text>
        <dbReference type="Rhea" id="RHEA:19233"/>
        <dbReference type="Rhea" id="RHEA-COMP:10131"/>
        <dbReference type="Rhea" id="RHEA-COMP:11032"/>
        <dbReference type="ChEBI" id="CHEBI:7896"/>
        <dbReference type="ChEBI" id="CHEBI:15377"/>
        <dbReference type="ChEBI" id="CHEBI:15378"/>
        <dbReference type="ChEBI" id="CHEBI:29950"/>
        <dbReference type="ChEBI" id="CHEBI:74151"/>
        <dbReference type="EC" id="3.1.2.22"/>
    </reaction>
</comment>
<dbReference type="PANTHER" id="PTHR10655:SF17">
    <property type="entry name" value="LYSOPHOSPHOLIPASE-LIKE PROTEIN 1"/>
    <property type="match status" value="1"/>
</dbReference>
<protein>
    <recommendedName>
        <fullName evidence="4">palmitoyl-protein hydrolase</fullName>
        <ecNumber evidence="4">3.1.2.22</ecNumber>
    </recommendedName>
    <alternativeName>
        <fullName evidence="12">Palmitoyl-protein hydrolase</fullName>
    </alternativeName>
</protein>
<evidence type="ECO:0000256" key="12">
    <source>
        <dbReference type="ARBA" id="ARBA00031195"/>
    </source>
</evidence>
<gene>
    <name evidence="16" type="ORF">HPHI1048_LOCUS5033</name>
</gene>
<evidence type="ECO:0000256" key="3">
    <source>
        <dbReference type="ARBA" id="ARBA00006499"/>
    </source>
</evidence>
<keyword evidence="9" id="KW-0443">Lipid metabolism</keyword>
<evidence type="ECO:0000259" key="14">
    <source>
        <dbReference type="Pfam" id="PF02230"/>
    </source>
</evidence>
<evidence type="ECO:0000256" key="10">
    <source>
        <dbReference type="ARBA" id="ARBA00023242"/>
    </source>
</evidence>
<evidence type="ECO:0000256" key="9">
    <source>
        <dbReference type="ARBA" id="ARBA00023098"/>
    </source>
</evidence>
<dbReference type="GO" id="GO:0005634">
    <property type="term" value="C:nucleus"/>
    <property type="evidence" value="ECO:0007669"/>
    <property type="project" value="UniProtKB-SubCell"/>
</dbReference>
<evidence type="ECO:0000256" key="8">
    <source>
        <dbReference type="ARBA" id="ARBA00022832"/>
    </source>
</evidence>
<keyword evidence="7" id="KW-0378">Hydrolase</keyword>
<dbReference type="Gene3D" id="1.10.720.30">
    <property type="entry name" value="SAP domain"/>
    <property type="match status" value="1"/>
</dbReference>
<evidence type="ECO:0000259" key="15">
    <source>
        <dbReference type="Pfam" id="PF10208"/>
    </source>
</evidence>
<name>A0A7S0E452_9CRYP</name>
<reference evidence="16" key="1">
    <citation type="submission" date="2021-01" db="EMBL/GenBank/DDBJ databases">
        <authorList>
            <person name="Corre E."/>
            <person name="Pelletier E."/>
            <person name="Niang G."/>
            <person name="Scheremetjew M."/>
            <person name="Finn R."/>
            <person name="Kale V."/>
            <person name="Holt S."/>
            <person name="Cochrane G."/>
            <person name="Meng A."/>
            <person name="Brown T."/>
            <person name="Cohen L."/>
        </authorList>
    </citation>
    <scope>NUCLEOTIDE SEQUENCE</scope>
    <source>
        <strain evidence="16">CCMP325</strain>
    </source>
</reference>
<feature type="domain" description="Phospholipase/carboxylesterase/thioesterase" evidence="14">
    <location>
        <begin position="3"/>
        <end position="214"/>
    </location>
</feature>
<feature type="domain" description="ARMET C-terminal" evidence="15">
    <location>
        <begin position="225"/>
        <end position="260"/>
    </location>
</feature>
<dbReference type="Gene3D" id="3.40.50.1820">
    <property type="entry name" value="alpha/beta hydrolase"/>
    <property type="match status" value="1"/>
</dbReference>
<dbReference type="EC" id="3.1.2.22" evidence="4"/>
<dbReference type="PANTHER" id="PTHR10655">
    <property type="entry name" value="LYSOPHOSPHOLIPASE-RELATED"/>
    <property type="match status" value="1"/>
</dbReference>
<evidence type="ECO:0000256" key="11">
    <source>
        <dbReference type="ARBA" id="ARBA00029392"/>
    </source>
</evidence>
<keyword evidence="10" id="KW-0539">Nucleus</keyword>
<evidence type="ECO:0000256" key="1">
    <source>
        <dbReference type="ARBA" id="ARBA00004123"/>
    </source>
</evidence>
<dbReference type="InterPro" id="IPR019345">
    <property type="entry name" value="ARMET_C"/>
</dbReference>
<dbReference type="SUPFAM" id="SSF53474">
    <property type="entry name" value="alpha/beta-Hydrolases"/>
    <property type="match status" value="1"/>
</dbReference>
<keyword evidence="5" id="KW-0719">Serine esterase</keyword>
<comment type="function">
    <text evidence="11">Hydrolyzes fatty acids from S-acylated cysteine residues in proteins with a strong preference for palmitoylated G-alpha proteins over other acyl substrates. Mediates the deacylation of G-alpha proteins such as GPA1 in vivo, but has weak or no activity toward palmitoylated Ras proteins. Has weak lysophospholipase activity in vitro; however such activity may not exist in vivo.</text>
</comment>
<accession>A0A7S0E452</accession>
<dbReference type="GO" id="GO:0008474">
    <property type="term" value="F:palmitoyl-(protein) hydrolase activity"/>
    <property type="evidence" value="ECO:0007669"/>
    <property type="project" value="UniProtKB-EC"/>
</dbReference>
<dbReference type="GO" id="GO:0005737">
    <property type="term" value="C:cytoplasm"/>
    <property type="evidence" value="ECO:0007669"/>
    <property type="project" value="UniProtKB-SubCell"/>
</dbReference>